<dbReference type="InterPro" id="IPR056843">
    <property type="entry name" value="THADA-like_TPR"/>
</dbReference>
<proteinExistence type="inferred from homology"/>
<evidence type="ECO:0000256" key="2">
    <source>
        <dbReference type="ARBA" id="ARBA00022694"/>
    </source>
</evidence>
<dbReference type="Pfam" id="PF25151">
    <property type="entry name" value="TPR_Trm732_C"/>
    <property type="match status" value="1"/>
</dbReference>
<dbReference type="PANTHER" id="PTHR14387:SF0">
    <property type="entry name" value="DUF2428 DOMAIN-CONTAINING PROTEIN"/>
    <property type="match status" value="1"/>
</dbReference>
<dbReference type="GO" id="GO:0030488">
    <property type="term" value="P:tRNA methylation"/>
    <property type="evidence" value="ECO:0007669"/>
    <property type="project" value="TreeGrafter"/>
</dbReference>
<dbReference type="Pfam" id="PF26523">
    <property type="entry name" value="Trm732_C"/>
    <property type="match status" value="1"/>
</dbReference>
<protein>
    <recommendedName>
        <fullName evidence="8">DUF2428 domain-containing protein</fullName>
    </recommendedName>
</protein>
<reference evidence="6 7" key="1">
    <citation type="submission" date="2023-11" db="EMBL/GenBank/DDBJ databases">
        <title>An acidophilic fungus is an integral part of prey digestion in a carnivorous sundew plant.</title>
        <authorList>
            <person name="Tsai I.J."/>
        </authorList>
    </citation>
    <scope>NUCLEOTIDE SEQUENCE [LARGE SCALE GENOMIC DNA]</scope>
    <source>
        <strain evidence="6">169a</strain>
    </source>
</reference>
<sequence length="1604" mass="177266">MTATDLLRHSGEDILSEDDLRKLSKSVKSLLPKDADDLRLLEDNLARLLEAVTAANITSTHRAAAWNTLCALIDQCSASPEAFIKEFLWNFNIWTRAFDAHISQAHNARPKSSRQVLITLTSAMQKAPENVIDMANIKRRCVQRQLVCLIDENDQSKARACASSLAHFLSKEVVTLNDVLAVLNFDKKNVPIRAKLEILLLSLFEWMGKGDFGSAIANLVSAILVQTSSLETLSQDSNLPSAQPIWTEPLIAAFQSSMIETSSVRAHLLPVLFKQDLNDYVTFLNTLGMEDLFSSCPKISPSSAEQESREELLLASLQAGKELGLVYETESDQISHDKGGVYIPVSGIIRLLARGSRSARLSGLSLIACSHSITRPICQTALSGLKSPLPRFFADSDAFFRGEVFGLVQRLVDRIRAVTAVLARQCEKINGATNLETHDGSRDTLKCHRDFLEWLISCLTWELRPTASYQRHISGLRCLSIIAKSGLDSRIDSSCWSRTALGETKWPFTLQVLTPRLRRLLLDLLIDPFDDVRQLAASILKLPLITTEDAKSTQNMHDVQQALDRAESAMLATGRADHADGVANLYSLLHHQSEVKNSVIDRLIEKLDKMLEIGRTDITQAVERYPAHGLLTSLRYVLTQDISSRSLDSEVKSRLSKCLHDIWTVVHPVLCDDAPEGYLPEGLEESVGVSTKDTLSYCWRALKEASLLLGVLISSPSSDATIDQTVFESLSDLCFTQLAELRHRGAFSTVAQTWTTCCIQASSQPTNASSKLQAWYDKVVLILRNKTTINTRRSAGLPSLLCGLLIAENSGVILKQAFSDMEFIAREQVDPNFAQEGSLPQVHAMNCLKDILKNTRLGEKSEKYIPVTLQLAADALRSVSWAVRNCGLMLFRGVIDRLLGTSDSNNEDDEQKRIPADQHPELLDIVFKLLSTPAATPTGLSSGSEGVFPALHLLQRMDVPDTQLDEVRQAVFALTASSSWHIRDKAARTYASFVDESEVLVVLEGFLKNNNQSQNALHGALLCSKEIIGRLTIPYSQSNDELMNRSDTQVDLGLSLVETITKYTNLYHYNRCQFSRGAYLDVLSAALALLASAKFSGGAIGRTTPITSRQTTSELGSLSITDALGDMLSRPKDGRYKDTVPLTALARSYALYVALQLGPESDTTNFQANVLRLAEHDADAGVEYFRTLNTIDLDITTLNSSLPESILQNCSNIDQHKCESRVRCEAQRTVLHVLGQITARRHEVSNLSTLLSPWLSMEALQDEAINPEYADLWLQIHAIALESASIAGSASSNDLNTLVESFSIGIQETGLFSREATALSINRLNGLWKVLVERGESSSSQFLRLCIMIYDLLNDDDEDVRQLASSATSRILVNDAQKTTLPDLEVIVASQKLMAFIVKTWPDSPVLMREIFARAFGVTSQREEVLDTLTPQLRELDSKTATTTDTALFAEEKQNLYIDESREVRIWTQALLAVLPKHLPPKSLTTVLANSVPKNLDLLMQRTSLGADGALGWTSMPANFPLGLQVIYSAEALLRLVECGLRTPVAASEVRQKLGELSTLFEQRDVNGWWRAELDRVLSKSMEHKVKNLGTLLRAVGLSVNTIV</sequence>
<name>A0AAQ3M7J8_9PEZI</name>
<dbReference type="InterPro" id="IPR056842">
    <property type="entry name" value="THADA-like_TPR_C"/>
</dbReference>
<dbReference type="SUPFAM" id="SSF48371">
    <property type="entry name" value="ARM repeat"/>
    <property type="match status" value="2"/>
</dbReference>
<dbReference type="PANTHER" id="PTHR14387">
    <property type="entry name" value="THADA/DEATH RECEPTOR INTERACTING PROTEIN"/>
    <property type="match status" value="1"/>
</dbReference>
<keyword evidence="7" id="KW-1185">Reference proteome</keyword>
<feature type="domain" description="DUF2428" evidence="3">
    <location>
        <begin position="653"/>
        <end position="882"/>
    </location>
</feature>
<dbReference type="Pfam" id="PF10350">
    <property type="entry name" value="DUF2428"/>
    <property type="match status" value="1"/>
</dbReference>
<dbReference type="EMBL" id="CP138588">
    <property type="protein sequence ID" value="WPH02770.1"/>
    <property type="molecule type" value="Genomic_DNA"/>
</dbReference>
<evidence type="ECO:0000256" key="1">
    <source>
        <dbReference type="ARBA" id="ARBA00010409"/>
    </source>
</evidence>
<accession>A0AAQ3M7J8</accession>
<evidence type="ECO:0008006" key="8">
    <source>
        <dbReference type="Google" id="ProtNLM"/>
    </source>
</evidence>
<evidence type="ECO:0000259" key="4">
    <source>
        <dbReference type="Pfam" id="PF25150"/>
    </source>
</evidence>
<evidence type="ECO:0000259" key="3">
    <source>
        <dbReference type="Pfam" id="PF10350"/>
    </source>
</evidence>
<gene>
    <name evidence="6" type="ORF">R9X50_00563800</name>
</gene>
<evidence type="ECO:0000313" key="6">
    <source>
        <dbReference type="EMBL" id="WPH02770.1"/>
    </source>
</evidence>
<feature type="domain" description="tRNA (32-2'-O)-methyltransferase regulator THADA-like TPR repeats region" evidence="4">
    <location>
        <begin position="245"/>
        <end position="534"/>
    </location>
</feature>
<evidence type="ECO:0000259" key="5">
    <source>
        <dbReference type="Pfam" id="PF25151"/>
    </source>
</evidence>
<dbReference type="GO" id="GO:0005829">
    <property type="term" value="C:cytosol"/>
    <property type="evidence" value="ECO:0007669"/>
    <property type="project" value="TreeGrafter"/>
</dbReference>
<dbReference type="InterPro" id="IPR051954">
    <property type="entry name" value="tRNA_methyltransferase_THADA"/>
</dbReference>
<feature type="domain" description="tRNA (32-2'-O)-methyltransferase regulator THADA-like C-terminal TPR repeats region" evidence="5">
    <location>
        <begin position="884"/>
        <end position="1026"/>
    </location>
</feature>
<keyword evidence="2" id="KW-0819">tRNA processing</keyword>
<comment type="similarity">
    <text evidence="1">Belongs to the THADA family.</text>
</comment>
<organism evidence="6 7">
    <name type="scientific">Acrodontium crateriforme</name>
    <dbReference type="NCBI Taxonomy" id="150365"/>
    <lineage>
        <taxon>Eukaryota</taxon>
        <taxon>Fungi</taxon>
        <taxon>Dikarya</taxon>
        <taxon>Ascomycota</taxon>
        <taxon>Pezizomycotina</taxon>
        <taxon>Dothideomycetes</taxon>
        <taxon>Dothideomycetidae</taxon>
        <taxon>Mycosphaerellales</taxon>
        <taxon>Teratosphaeriaceae</taxon>
        <taxon>Acrodontium</taxon>
    </lineage>
</organism>
<dbReference type="InterPro" id="IPR016024">
    <property type="entry name" value="ARM-type_fold"/>
</dbReference>
<dbReference type="Pfam" id="PF25150">
    <property type="entry name" value="TPR_Trm732"/>
    <property type="match status" value="1"/>
</dbReference>
<dbReference type="Proteomes" id="UP001303373">
    <property type="component" value="Chromosome 9"/>
</dbReference>
<evidence type="ECO:0000313" key="7">
    <source>
        <dbReference type="Proteomes" id="UP001303373"/>
    </source>
</evidence>
<dbReference type="InterPro" id="IPR019442">
    <property type="entry name" value="THADA/TRM732_DUF2428"/>
</dbReference>